<keyword evidence="2" id="KW-1185">Reference proteome</keyword>
<dbReference type="Proteomes" id="UP001459277">
    <property type="component" value="Unassembled WGS sequence"/>
</dbReference>
<reference evidence="1 2" key="1">
    <citation type="submission" date="2024-01" db="EMBL/GenBank/DDBJ databases">
        <title>A telomere-to-telomere, gap-free genome of sweet tea (Lithocarpus litseifolius).</title>
        <authorList>
            <person name="Zhou J."/>
        </authorList>
    </citation>
    <scope>NUCLEOTIDE SEQUENCE [LARGE SCALE GENOMIC DNA]</scope>
    <source>
        <strain evidence="1">Zhou-2022a</strain>
        <tissue evidence="1">Leaf</tissue>
    </source>
</reference>
<organism evidence="1 2">
    <name type="scientific">Lithocarpus litseifolius</name>
    <dbReference type="NCBI Taxonomy" id="425828"/>
    <lineage>
        <taxon>Eukaryota</taxon>
        <taxon>Viridiplantae</taxon>
        <taxon>Streptophyta</taxon>
        <taxon>Embryophyta</taxon>
        <taxon>Tracheophyta</taxon>
        <taxon>Spermatophyta</taxon>
        <taxon>Magnoliopsida</taxon>
        <taxon>eudicotyledons</taxon>
        <taxon>Gunneridae</taxon>
        <taxon>Pentapetalae</taxon>
        <taxon>rosids</taxon>
        <taxon>fabids</taxon>
        <taxon>Fagales</taxon>
        <taxon>Fagaceae</taxon>
        <taxon>Lithocarpus</taxon>
    </lineage>
</organism>
<name>A0AAW2D246_9ROSI</name>
<gene>
    <name evidence="1" type="ORF">SO802_011952</name>
</gene>
<dbReference type="EMBL" id="JAZDWU010000004">
    <property type="protein sequence ID" value="KAL0004391.1"/>
    <property type="molecule type" value="Genomic_DNA"/>
</dbReference>
<protein>
    <submittedName>
        <fullName evidence="1">Uncharacterized protein</fullName>
    </submittedName>
</protein>
<sequence length="81" mass="9177">MSRLQLLVPRGRVLEESLHLTTNYLSNEEKVMVANSKVESVNAESSKLRKDLFKAMDQATKAKEKVKELSEALKVENMLVT</sequence>
<comment type="caution">
    <text evidence="1">The sequence shown here is derived from an EMBL/GenBank/DDBJ whole genome shotgun (WGS) entry which is preliminary data.</text>
</comment>
<proteinExistence type="predicted"/>
<dbReference type="AlphaFoldDB" id="A0AAW2D246"/>
<evidence type="ECO:0000313" key="2">
    <source>
        <dbReference type="Proteomes" id="UP001459277"/>
    </source>
</evidence>
<evidence type="ECO:0000313" key="1">
    <source>
        <dbReference type="EMBL" id="KAL0004391.1"/>
    </source>
</evidence>
<accession>A0AAW2D246</accession>